<proteinExistence type="inferred from homology"/>
<dbReference type="NCBIfam" id="NF007691">
    <property type="entry name" value="PRK10369.1"/>
    <property type="match status" value="1"/>
</dbReference>
<dbReference type="GO" id="GO:0020037">
    <property type="term" value="F:heme binding"/>
    <property type="evidence" value="ECO:0007669"/>
    <property type="project" value="InterPro"/>
</dbReference>
<dbReference type="InterPro" id="IPR032523">
    <property type="entry name" value="CcmF_C"/>
</dbReference>
<keyword evidence="3" id="KW-1003">Cell membrane</keyword>
<evidence type="ECO:0000256" key="7">
    <source>
        <dbReference type="ARBA" id="ARBA00022989"/>
    </source>
</evidence>
<comment type="subcellular location">
    <subcellularLocation>
        <location evidence="1">Cell inner membrane</location>
        <topology evidence="1">Multi-pass membrane protein</topology>
    </subcellularLocation>
</comment>
<keyword evidence="5 10" id="KW-0812">Transmembrane</keyword>
<comment type="similarity">
    <text evidence="2">Belongs to the CcmF/CycK/Ccl1/NrfE/CcsA family.</text>
</comment>
<keyword evidence="7 10" id="KW-1133">Transmembrane helix</keyword>
<dbReference type="AlphaFoldDB" id="A0A918UZL8"/>
<feature type="transmembrane region" description="Helical" evidence="10">
    <location>
        <begin position="425"/>
        <end position="446"/>
    </location>
</feature>
<feature type="transmembrane region" description="Helical" evidence="10">
    <location>
        <begin position="96"/>
        <end position="117"/>
    </location>
</feature>
<dbReference type="EMBL" id="BMZB01000009">
    <property type="protein sequence ID" value="GGZ45691.1"/>
    <property type="molecule type" value="Genomic_DNA"/>
</dbReference>
<evidence type="ECO:0000259" key="12">
    <source>
        <dbReference type="Pfam" id="PF16327"/>
    </source>
</evidence>
<dbReference type="Pfam" id="PF01578">
    <property type="entry name" value="Cytochrom_C_asm"/>
    <property type="match status" value="1"/>
</dbReference>
<feature type="transmembrane region" description="Helical" evidence="10">
    <location>
        <begin position="45"/>
        <end position="62"/>
    </location>
</feature>
<feature type="transmembrane region" description="Helical" evidence="10">
    <location>
        <begin position="452"/>
        <end position="469"/>
    </location>
</feature>
<dbReference type="PANTHER" id="PTHR43653:SF1">
    <property type="entry name" value="CYTOCHROME C-TYPE BIOGENESIS PROTEIN CCMF"/>
    <property type="match status" value="1"/>
</dbReference>
<keyword evidence="6" id="KW-0201">Cytochrome c-type biogenesis</keyword>
<keyword evidence="14" id="KW-1185">Reference proteome</keyword>
<evidence type="ECO:0000256" key="3">
    <source>
        <dbReference type="ARBA" id="ARBA00022475"/>
    </source>
</evidence>
<feature type="transmembrane region" description="Helical" evidence="10">
    <location>
        <begin position="175"/>
        <end position="195"/>
    </location>
</feature>
<dbReference type="InterPro" id="IPR003567">
    <property type="entry name" value="Cyt_c_biogenesis"/>
</dbReference>
<feature type="domain" description="Cytochrome c assembly protein" evidence="11">
    <location>
        <begin position="89"/>
        <end position="295"/>
    </location>
</feature>
<sequence length="667" mass="71456">MIAELGTFCLALAFVLSVAQALVVPVSRLKLFAGFARLSEGLSLSAAVAMALSFAALLYAFLTSDFSVANVAANSHTSKPLLYKISGAWGSHEGSMLLWCLILLSFSAMVTLLGAGLPDSLKHKVLAVQGVLGAMFTGFTLFSSNPLARVYPAPFEGKSLNPMLQDPALAFHPPLLYLGYVGFSVVFSFAVAALIEGKIDRAWARYVRPWTLLAWSFLTVGITLGSFWAYYELGWGGWWFWDPVENASLMPWLAGTALLHAAIVMEKRDALKAWTVFLALLAFTFSMMGAFLVRSGVLTSVHAFAVDPQRGILLLIILFVTSGLGFALYALRSRALGSSGVFAPVSRESALVVNNLLLFAALSSVCLGTLYPLLMEATTGKTISVGEPYYLLTFGPIIGAALLLAPLAMLLSWKRADLKGVVQRLAAAFGVSVVCAVIATLGVKGIDVGGRIVFILGLLLGFWLIFGSFKMLADRVGLFKGTVTESRRRFMGLALGTHGMILAHVGLGVFVLGATFEGHARLSTAASLSAGASLTVGGYEVIFDGIRRYDGPNFLAEAADLTVRRTGGKPVCDAAPERRFYPASRQTMSEVAICFTPLNDLYFVLGESSLNAAGQPQWQVRALYNPWVRLIFVGPLLMALGGILSLLDRRLRLGVATTSKALKQEAS</sequence>
<feature type="transmembrane region" description="Helical" evidence="10">
    <location>
        <begin position="389"/>
        <end position="413"/>
    </location>
</feature>
<dbReference type="RefSeq" id="WP_189489173.1">
    <property type="nucleotide sequence ID" value="NZ_BMZB01000009.1"/>
</dbReference>
<feature type="transmembrane region" description="Helical" evidence="10">
    <location>
        <begin position="352"/>
        <end position="374"/>
    </location>
</feature>
<reference evidence="13" key="2">
    <citation type="submission" date="2020-09" db="EMBL/GenBank/DDBJ databases">
        <authorList>
            <person name="Sun Q."/>
            <person name="Kim S."/>
        </authorList>
    </citation>
    <scope>NUCLEOTIDE SEQUENCE</scope>
    <source>
        <strain evidence="13">KCTC 32296</strain>
    </source>
</reference>
<dbReference type="PANTHER" id="PTHR43653">
    <property type="entry name" value="CYTOCHROME C ASSEMBLY PROTEIN-RELATED"/>
    <property type="match status" value="1"/>
</dbReference>
<dbReference type="PRINTS" id="PR01410">
    <property type="entry name" value="CCBIOGENESIS"/>
</dbReference>
<evidence type="ECO:0000256" key="2">
    <source>
        <dbReference type="ARBA" id="ARBA00009186"/>
    </source>
</evidence>
<dbReference type="PRINTS" id="PR01411">
    <property type="entry name" value="CCMFBIOGNSIS"/>
</dbReference>
<reference evidence="13" key="1">
    <citation type="journal article" date="2014" name="Int. J. Syst. Evol. Microbiol.">
        <title>Complete genome sequence of Corynebacterium casei LMG S-19264T (=DSM 44701T), isolated from a smear-ripened cheese.</title>
        <authorList>
            <consortium name="US DOE Joint Genome Institute (JGI-PGF)"/>
            <person name="Walter F."/>
            <person name="Albersmeier A."/>
            <person name="Kalinowski J."/>
            <person name="Ruckert C."/>
        </authorList>
    </citation>
    <scope>NUCLEOTIDE SEQUENCE</scope>
    <source>
        <strain evidence="13">KCTC 32296</strain>
    </source>
</reference>
<dbReference type="Pfam" id="PF16327">
    <property type="entry name" value="CcmF_C"/>
    <property type="match status" value="1"/>
</dbReference>
<evidence type="ECO:0000256" key="1">
    <source>
        <dbReference type="ARBA" id="ARBA00004429"/>
    </source>
</evidence>
<feature type="transmembrane region" description="Helical" evidence="10">
    <location>
        <begin position="207"/>
        <end position="229"/>
    </location>
</feature>
<evidence type="ECO:0000313" key="13">
    <source>
        <dbReference type="EMBL" id="GGZ45691.1"/>
    </source>
</evidence>
<protein>
    <submittedName>
        <fullName evidence="13">C-type cytochrome biogenesis protein CcmF</fullName>
    </submittedName>
</protein>
<evidence type="ECO:0000313" key="14">
    <source>
        <dbReference type="Proteomes" id="UP000662572"/>
    </source>
</evidence>
<dbReference type="Proteomes" id="UP000662572">
    <property type="component" value="Unassembled WGS sequence"/>
</dbReference>
<dbReference type="GO" id="GO:0015232">
    <property type="term" value="F:heme transmembrane transporter activity"/>
    <property type="evidence" value="ECO:0007669"/>
    <property type="project" value="InterPro"/>
</dbReference>
<keyword evidence="4" id="KW-0997">Cell inner membrane</keyword>
<dbReference type="InterPro" id="IPR003568">
    <property type="entry name" value="Cyt_c_biogenesis_CcmF"/>
</dbReference>
<dbReference type="NCBIfam" id="TIGR00353">
    <property type="entry name" value="nrfE"/>
    <property type="match status" value="1"/>
</dbReference>
<organism evidence="13 14">
    <name type="scientific">Asticcacaulis endophyticus</name>
    <dbReference type="NCBI Taxonomy" id="1395890"/>
    <lineage>
        <taxon>Bacteria</taxon>
        <taxon>Pseudomonadati</taxon>
        <taxon>Pseudomonadota</taxon>
        <taxon>Alphaproteobacteria</taxon>
        <taxon>Caulobacterales</taxon>
        <taxon>Caulobacteraceae</taxon>
        <taxon>Asticcacaulis</taxon>
    </lineage>
</organism>
<feature type="transmembrane region" description="Helical" evidence="10">
    <location>
        <begin position="249"/>
        <end position="266"/>
    </location>
</feature>
<feature type="transmembrane region" description="Helical" evidence="10">
    <location>
        <begin position="273"/>
        <end position="292"/>
    </location>
</feature>
<accession>A0A918UZL8</accession>
<feature type="transmembrane region" description="Helical" evidence="10">
    <location>
        <begin position="627"/>
        <end position="647"/>
    </location>
</feature>
<dbReference type="GO" id="GO:0005886">
    <property type="term" value="C:plasma membrane"/>
    <property type="evidence" value="ECO:0007669"/>
    <property type="project" value="UniProtKB-SubCell"/>
</dbReference>
<evidence type="ECO:0000256" key="9">
    <source>
        <dbReference type="ARBA" id="ARBA00037230"/>
    </source>
</evidence>
<feature type="transmembrane region" description="Helical" evidence="10">
    <location>
        <begin position="312"/>
        <end position="331"/>
    </location>
</feature>
<evidence type="ECO:0000256" key="5">
    <source>
        <dbReference type="ARBA" id="ARBA00022692"/>
    </source>
</evidence>
<evidence type="ECO:0000259" key="11">
    <source>
        <dbReference type="Pfam" id="PF01578"/>
    </source>
</evidence>
<comment type="caution">
    <text evidence="13">The sequence shown here is derived from an EMBL/GenBank/DDBJ whole genome shotgun (WGS) entry which is preliminary data.</text>
</comment>
<feature type="domain" description="Cytochrome c-type biogenesis protein CcmF C-terminal" evidence="12">
    <location>
        <begin position="315"/>
        <end position="649"/>
    </location>
</feature>
<feature type="transmembrane region" description="Helical" evidence="10">
    <location>
        <begin position="490"/>
        <end position="514"/>
    </location>
</feature>
<gene>
    <name evidence="13" type="ORF">GCM10011273_35510</name>
</gene>
<evidence type="ECO:0000256" key="6">
    <source>
        <dbReference type="ARBA" id="ARBA00022748"/>
    </source>
</evidence>
<evidence type="ECO:0000256" key="4">
    <source>
        <dbReference type="ARBA" id="ARBA00022519"/>
    </source>
</evidence>
<dbReference type="GO" id="GO:0017004">
    <property type="term" value="P:cytochrome complex assembly"/>
    <property type="evidence" value="ECO:0007669"/>
    <property type="project" value="UniProtKB-KW"/>
</dbReference>
<keyword evidence="8 10" id="KW-0472">Membrane</keyword>
<dbReference type="InterPro" id="IPR002541">
    <property type="entry name" value="Cyt_c_assembly"/>
</dbReference>
<comment type="function">
    <text evidence="9">Required for the biogenesis of c-type cytochromes. Possible subunit of a heme lyase.</text>
</comment>
<name>A0A918UZL8_9CAUL</name>
<evidence type="ECO:0000256" key="10">
    <source>
        <dbReference type="SAM" id="Phobius"/>
    </source>
</evidence>
<evidence type="ECO:0000256" key="8">
    <source>
        <dbReference type="ARBA" id="ARBA00023136"/>
    </source>
</evidence>